<name>A0A3P9H6V9_ORYLA</name>
<evidence type="ECO:0000313" key="10">
    <source>
        <dbReference type="Ensembl" id="ENSORLP00015003333.1"/>
    </source>
</evidence>
<keyword evidence="7" id="KW-0812">Transmembrane</keyword>
<organism evidence="10 11">
    <name type="scientific">Oryzias latipes</name>
    <name type="common">Japanese rice fish</name>
    <name type="synonym">Japanese killifish</name>
    <dbReference type="NCBI Taxonomy" id="8090"/>
    <lineage>
        <taxon>Eukaryota</taxon>
        <taxon>Metazoa</taxon>
        <taxon>Chordata</taxon>
        <taxon>Craniata</taxon>
        <taxon>Vertebrata</taxon>
        <taxon>Euteleostomi</taxon>
        <taxon>Actinopterygii</taxon>
        <taxon>Neopterygii</taxon>
        <taxon>Teleostei</taxon>
        <taxon>Neoteleostei</taxon>
        <taxon>Acanthomorphata</taxon>
        <taxon>Ovalentaria</taxon>
        <taxon>Atherinomorphae</taxon>
        <taxon>Beloniformes</taxon>
        <taxon>Adrianichthyidae</taxon>
        <taxon>Oryziinae</taxon>
        <taxon>Oryzias</taxon>
    </lineage>
</organism>
<keyword evidence="3" id="KW-0677">Repeat</keyword>
<dbReference type="InterPro" id="IPR001611">
    <property type="entry name" value="Leu-rich_rpt"/>
</dbReference>
<dbReference type="SMART" id="SM00408">
    <property type="entry name" value="IGc2"/>
    <property type="match status" value="1"/>
</dbReference>
<dbReference type="SMART" id="SM00369">
    <property type="entry name" value="LRR_TYP"/>
    <property type="match status" value="6"/>
</dbReference>
<keyword evidence="1" id="KW-0433">Leucine-rich repeat</keyword>
<evidence type="ECO:0000256" key="8">
    <source>
        <dbReference type="SAM" id="SignalP"/>
    </source>
</evidence>
<dbReference type="Gene3D" id="2.60.40.10">
    <property type="entry name" value="Immunoglobulins"/>
    <property type="match status" value="1"/>
</dbReference>
<feature type="signal peptide" evidence="8">
    <location>
        <begin position="1"/>
        <end position="33"/>
    </location>
</feature>
<dbReference type="Gene3D" id="3.80.10.10">
    <property type="entry name" value="Ribonuclease Inhibitor"/>
    <property type="match status" value="1"/>
</dbReference>
<keyword evidence="5" id="KW-0393">Immunoglobulin domain</keyword>
<accession>A0A3P9H6V9</accession>
<dbReference type="SUPFAM" id="SSF52058">
    <property type="entry name" value="L domain-like"/>
    <property type="match status" value="1"/>
</dbReference>
<protein>
    <recommendedName>
        <fullName evidence="9">Ig-like domain-containing protein</fullName>
    </recommendedName>
</protein>
<reference evidence="10 11" key="2">
    <citation type="submission" date="2017-04" db="EMBL/GenBank/DDBJ databases">
        <title>CpG methylation of centromeres and impact of large insertions on vertebrate speciation.</title>
        <authorList>
            <person name="Ichikawa K."/>
            <person name="Yoshimura J."/>
            <person name="Morishita S."/>
        </authorList>
    </citation>
    <scope>NUCLEOTIDE SEQUENCE</scope>
    <source>
        <strain evidence="10 11">HSOK</strain>
    </source>
</reference>
<reference key="1">
    <citation type="journal article" date="2007" name="Nature">
        <title>The medaka draft genome and insights into vertebrate genome evolution.</title>
        <authorList>
            <person name="Kasahara M."/>
            <person name="Naruse K."/>
            <person name="Sasaki S."/>
            <person name="Nakatani Y."/>
            <person name="Qu W."/>
            <person name="Ahsan B."/>
            <person name="Yamada T."/>
            <person name="Nagayasu Y."/>
            <person name="Doi K."/>
            <person name="Kasai Y."/>
            <person name="Jindo T."/>
            <person name="Kobayashi D."/>
            <person name="Shimada A."/>
            <person name="Toyoda A."/>
            <person name="Kuroki Y."/>
            <person name="Fujiyama A."/>
            <person name="Sasaki T."/>
            <person name="Shimizu A."/>
            <person name="Asakawa S."/>
            <person name="Shimizu N."/>
            <person name="Hashimoto S."/>
            <person name="Yang J."/>
            <person name="Lee Y."/>
            <person name="Matsushima K."/>
            <person name="Sugano S."/>
            <person name="Sakaizumi M."/>
            <person name="Narita T."/>
            <person name="Ohishi K."/>
            <person name="Haga S."/>
            <person name="Ohta F."/>
            <person name="Nomoto H."/>
            <person name="Nogata K."/>
            <person name="Morishita T."/>
            <person name="Endo T."/>
            <person name="Shin-I T."/>
            <person name="Takeda H."/>
            <person name="Morishita S."/>
            <person name="Kohara Y."/>
        </authorList>
    </citation>
    <scope>NUCLEOTIDE SEQUENCE [LARGE SCALE GENOMIC DNA]</scope>
    <source>
        <strain>Hd-rR</strain>
    </source>
</reference>
<evidence type="ECO:0000256" key="3">
    <source>
        <dbReference type="ARBA" id="ARBA00022737"/>
    </source>
</evidence>
<dbReference type="Pfam" id="PF13855">
    <property type="entry name" value="LRR_8"/>
    <property type="match status" value="1"/>
</dbReference>
<dbReference type="SUPFAM" id="SSF48726">
    <property type="entry name" value="Immunoglobulin"/>
    <property type="match status" value="1"/>
</dbReference>
<feature type="chain" id="PRO_5018323465" description="Ig-like domain-containing protein" evidence="8">
    <location>
        <begin position="34"/>
        <end position="482"/>
    </location>
</feature>
<dbReference type="PROSITE" id="PS50835">
    <property type="entry name" value="IG_LIKE"/>
    <property type="match status" value="1"/>
</dbReference>
<dbReference type="SMART" id="SM00409">
    <property type="entry name" value="IG"/>
    <property type="match status" value="1"/>
</dbReference>
<evidence type="ECO:0000313" key="11">
    <source>
        <dbReference type="Proteomes" id="UP000265200"/>
    </source>
</evidence>
<dbReference type="InterPro" id="IPR050541">
    <property type="entry name" value="LRR_TM_domain-containing"/>
</dbReference>
<evidence type="ECO:0000256" key="6">
    <source>
        <dbReference type="SAM" id="MobiDB-lite"/>
    </source>
</evidence>
<feature type="transmembrane region" description="Helical" evidence="7">
    <location>
        <begin position="386"/>
        <end position="406"/>
    </location>
</feature>
<dbReference type="PANTHER" id="PTHR24369:SF213">
    <property type="entry name" value="INSULIN LIKE GROWTH FACTOR BINDING PROTEIN ACID LABILE SUBUNIT"/>
    <property type="match status" value="1"/>
</dbReference>
<keyword evidence="4" id="KW-1015">Disulfide bond</keyword>
<feature type="region of interest" description="Disordered" evidence="6">
    <location>
        <begin position="442"/>
        <end position="482"/>
    </location>
</feature>
<keyword evidence="2 8" id="KW-0732">Signal</keyword>
<dbReference type="InterPro" id="IPR032675">
    <property type="entry name" value="LRR_dom_sf"/>
</dbReference>
<evidence type="ECO:0000256" key="4">
    <source>
        <dbReference type="ARBA" id="ARBA00023157"/>
    </source>
</evidence>
<dbReference type="PANTHER" id="PTHR24369">
    <property type="entry name" value="ANTIGEN BSP, PUTATIVE-RELATED"/>
    <property type="match status" value="1"/>
</dbReference>
<dbReference type="InterPro" id="IPR003591">
    <property type="entry name" value="Leu-rich_rpt_typical-subtyp"/>
</dbReference>
<evidence type="ECO:0000256" key="7">
    <source>
        <dbReference type="SAM" id="Phobius"/>
    </source>
</evidence>
<dbReference type="Ensembl" id="ENSORLT00015009473.1">
    <property type="protein sequence ID" value="ENSORLP00015003333.1"/>
    <property type="gene ID" value="ENSORLG00015004057.1"/>
</dbReference>
<evidence type="ECO:0000256" key="1">
    <source>
        <dbReference type="ARBA" id="ARBA00022614"/>
    </source>
</evidence>
<evidence type="ECO:0000259" key="9">
    <source>
        <dbReference type="PROSITE" id="PS50835"/>
    </source>
</evidence>
<keyword evidence="7" id="KW-0472">Membrane</keyword>
<evidence type="ECO:0000256" key="5">
    <source>
        <dbReference type="ARBA" id="ARBA00023319"/>
    </source>
</evidence>
<dbReference type="InterPro" id="IPR007110">
    <property type="entry name" value="Ig-like_dom"/>
</dbReference>
<dbReference type="InterPro" id="IPR036179">
    <property type="entry name" value="Ig-like_dom_sf"/>
</dbReference>
<reference evidence="10" key="3">
    <citation type="submission" date="2025-08" db="UniProtKB">
        <authorList>
            <consortium name="Ensembl"/>
        </authorList>
    </citation>
    <scope>IDENTIFICATION</scope>
    <source>
        <strain evidence="10">HSOK</strain>
    </source>
</reference>
<dbReference type="InterPro" id="IPR003599">
    <property type="entry name" value="Ig_sub"/>
</dbReference>
<dbReference type="SMART" id="SM00013">
    <property type="entry name" value="LRRNT"/>
    <property type="match status" value="1"/>
</dbReference>
<reference evidence="10" key="4">
    <citation type="submission" date="2025-09" db="UniProtKB">
        <authorList>
            <consortium name="Ensembl"/>
        </authorList>
    </citation>
    <scope>IDENTIFICATION</scope>
    <source>
        <strain evidence="10">HSOK</strain>
    </source>
</reference>
<dbReference type="InterPro" id="IPR013783">
    <property type="entry name" value="Ig-like_fold"/>
</dbReference>
<feature type="domain" description="Ig-like" evidence="9">
    <location>
        <begin position="266"/>
        <end position="368"/>
    </location>
</feature>
<sequence>MGAPLCRCITPAGLRKCLFALLQLLLLLPSVRVQRQPVGPPLDCKKTCVCASNIISCSKANLSNIPTSLPRYTTVLDLSFNSITRLRAGWTSTRLDSLQRLLLNNNGLNFLSSEAFLHVTNLHYLDLSFNDLRQLDELIFEPLEQLQVLLLYKNNISQIDRSAFSGLMLLQRVYLSHNRISRFPLELVKEQTRLESLKLLDVSSNRIKSLPISDFLALPAWIGSGVFFHNNPLSCSCELYDLVAHWYLKDLTSAMDFTSSQTCVIPSLRKTTMLILDLHRAHLNCSEVKGLKEEAYLGQSLVLECDTKQRSMLKRWELPGNVTPPHKVTRAVMRSDGSLLIEALKVEDSGIYTCYATSDSLNETLHVTVVVFNSTMSGGLENINTAYTTLVGCLVSVVMVFFYLYFTPCRCACCTDQDAEKEDFRGSLHSSAENLSQAGRYAAMPEQNGNLNPIGEENEEEDGRKRRGSDSESVCSDVPMVV</sequence>
<dbReference type="PROSITE" id="PS51450">
    <property type="entry name" value="LRR"/>
    <property type="match status" value="2"/>
</dbReference>
<dbReference type="InterPro" id="IPR000372">
    <property type="entry name" value="LRRNT"/>
</dbReference>
<proteinExistence type="predicted"/>
<dbReference type="Proteomes" id="UP000265200">
    <property type="component" value="Chromosome 5"/>
</dbReference>
<dbReference type="AlphaFoldDB" id="A0A3P9H6V9"/>
<dbReference type="InterPro" id="IPR003598">
    <property type="entry name" value="Ig_sub2"/>
</dbReference>
<evidence type="ECO:0000256" key="2">
    <source>
        <dbReference type="ARBA" id="ARBA00022729"/>
    </source>
</evidence>
<dbReference type="Pfam" id="PF00047">
    <property type="entry name" value="ig"/>
    <property type="match status" value="1"/>
</dbReference>
<keyword evidence="7" id="KW-1133">Transmembrane helix</keyword>
<dbReference type="InterPro" id="IPR013151">
    <property type="entry name" value="Immunoglobulin_dom"/>
</dbReference>